<keyword evidence="4" id="KW-0418">Kinase</keyword>
<evidence type="ECO:0000313" key="6">
    <source>
        <dbReference type="EMBL" id="GKT35870.1"/>
    </source>
</evidence>
<evidence type="ECO:0000256" key="3">
    <source>
        <dbReference type="ARBA" id="ARBA00022679"/>
    </source>
</evidence>
<gene>
    <name evidence="6" type="ORF">ADUPG1_003071</name>
</gene>
<dbReference type="SUPFAM" id="SSF55874">
    <property type="entry name" value="ATPase domain of HSP90 chaperone/DNA topoisomerase II/histidine kinase"/>
    <property type="match status" value="1"/>
</dbReference>
<evidence type="ECO:0000313" key="7">
    <source>
        <dbReference type="Proteomes" id="UP001057375"/>
    </source>
</evidence>
<keyword evidence="3" id="KW-0808">Transferase</keyword>
<dbReference type="PRINTS" id="PR00344">
    <property type="entry name" value="BCTRLSENSOR"/>
</dbReference>
<dbReference type="Pfam" id="PF02518">
    <property type="entry name" value="HATPase_c"/>
    <property type="match status" value="1"/>
</dbReference>
<dbReference type="EC" id="2.7.13.3" evidence="2"/>
<reference evidence="6" key="1">
    <citation type="submission" date="2022-03" db="EMBL/GenBank/DDBJ databases">
        <title>Draft genome sequence of Aduncisulcus paluster, a free-living microaerophilic Fornicata.</title>
        <authorList>
            <person name="Yuyama I."/>
            <person name="Kume K."/>
            <person name="Tamura T."/>
            <person name="Inagaki Y."/>
            <person name="Hashimoto T."/>
        </authorList>
    </citation>
    <scope>NUCLEOTIDE SEQUENCE</scope>
    <source>
        <strain evidence="6">NY0171</strain>
    </source>
</reference>
<protein>
    <recommendedName>
        <fullName evidence="2">histidine kinase</fullName>
        <ecNumber evidence="2">2.7.13.3</ecNumber>
    </recommendedName>
</protein>
<organism evidence="6 7">
    <name type="scientific">Aduncisulcus paluster</name>
    <dbReference type="NCBI Taxonomy" id="2918883"/>
    <lineage>
        <taxon>Eukaryota</taxon>
        <taxon>Metamonada</taxon>
        <taxon>Carpediemonas-like organisms</taxon>
        <taxon>Aduncisulcus</taxon>
    </lineage>
</organism>
<dbReference type="InterPro" id="IPR036890">
    <property type="entry name" value="HATPase_C_sf"/>
</dbReference>
<evidence type="ECO:0000256" key="4">
    <source>
        <dbReference type="ARBA" id="ARBA00022777"/>
    </source>
</evidence>
<dbReference type="PANTHER" id="PTHR43047">
    <property type="entry name" value="TWO-COMPONENT HISTIDINE PROTEIN KINASE"/>
    <property type="match status" value="1"/>
</dbReference>
<evidence type="ECO:0000256" key="2">
    <source>
        <dbReference type="ARBA" id="ARBA00012438"/>
    </source>
</evidence>
<feature type="non-terminal residue" evidence="6">
    <location>
        <position position="1"/>
    </location>
</feature>
<keyword evidence="7" id="KW-1185">Reference proteome</keyword>
<proteinExistence type="predicted"/>
<comment type="caution">
    <text evidence="6">The sequence shown here is derived from an EMBL/GenBank/DDBJ whole genome shotgun (WGS) entry which is preliminary data.</text>
</comment>
<evidence type="ECO:0000259" key="5">
    <source>
        <dbReference type="Pfam" id="PF02518"/>
    </source>
</evidence>
<feature type="domain" description="Histidine kinase/HSP90-like ATPase" evidence="5">
    <location>
        <begin position="3"/>
        <end position="46"/>
    </location>
</feature>
<name>A0ABQ5KTS6_9EUKA</name>
<dbReference type="EMBL" id="BQXS01003940">
    <property type="protein sequence ID" value="GKT35870.1"/>
    <property type="molecule type" value="Genomic_DNA"/>
</dbReference>
<dbReference type="Proteomes" id="UP001057375">
    <property type="component" value="Unassembled WGS sequence"/>
</dbReference>
<dbReference type="InterPro" id="IPR003594">
    <property type="entry name" value="HATPase_dom"/>
</dbReference>
<accession>A0ABQ5KTS6</accession>
<dbReference type="InterPro" id="IPR004358">
    <property type="entry name" value="Sig_transdc_His_kin-like_C"/>
</dbReference>
<comment type="catalytic activity">
    <reaction evidence="1">
        <text>ATP + protein L-histidine = ADP + protein N-phospho-L-histidine.</text>
        <dbReference type="EC" id="2.7.13.3"/>
    </reaction>
</comment>
<evidence type="ECO:0000256" key="1">
    <source>
        <dbReference type="ARBA" id="ARBA00000085"/>
    </source>
</evidence>
<sequence length="74" mass="8069">ESSTTRRFGGTGLGLAIVKEIAEHMGGHVTVQSQENIGTTFTAQAQLQWFEGLDSRGQSNQRHHYGNLLKSKGL</sequence>
<dbReference type="Gene3D" id="3.30.565.10">
    <property type="entry name" value="Histidine kinase-like ATPase, C-terminal domain"/>
    <property type="match status" value="1"/>
</dbReference>